<keyword evidence="8" id="KW-1133">Transmembrane helix</keyword>
<dbReference type="SUPFAM" id="SSF53448">
    <property type="entry name" value="Nucleotide-diphospho-sugar transferases"/>
    <property type="match status" value="1"/>
</dbReference>
<dbReference type="GeneTree" id="ENSGT00940000159583"/>
<comment type="pathway">
    <text evidence="2 15">Protein modification; protein glycosylation.</text>
</comment>
<dbReference type="InterPro" id="IPR005027">
    <property type="entry name" value="Glyco_trans_43"/>
</dbReference>
<evidence type="ECO:0000256" key="14">
    <source>
        <dbReference type="PIRSR" id="PIRSR605027-6"/>
    </source>
</evidence>
<dbReference type="GO" id="GO:0000139">
    <property type="term" value="C:Golgi membrane"/>
    <property type="evidence" value="ECO:0007669"/>
    <property type="project" value="UniProtKB-SubCell"/>
</dbReference>
<keyword evidence="9" id="KW-0472">Membrane</keyword>
<evidence type="ECO:0000256" key="1">
    <source>
        <dbReference type="ARBA" id="ARBA00004606"/>
    </source>
</evidence>
<feature type="active site" description="Proton donor/acceptor" evidence="12">
    <location>
        <position position="214"/>
    </location>
</feature>
<feature type="site" description="Interaction with galactose moiety of substrate glycoprotein" evidence="13">
    <location>
        <position position="251"/>
    </location>
</feature>
<organism evidence="17 18">
    <name type="scientific">Equus caballus</name>
    <name type="common">Horse</name>
    <dbReference type="NCBI Taxonomy" id="9796"/>
    <lineage>
        <taxon>Eukaryota</taxon>
        <taxon>Metazoa</taxon>
        <taxon>Chordata</taxon>
        <taxon>Craniata</taxon>
        <taxon>Vertebrata</taxon>
        <taxon>Euteleostomi</taxon>
        <taxon>Mammalia</taxon>
        <taxon>Eutheria</taxon>
        <taxon>Laurasiatheria</taxon>
        <taxon>Perissodactyla</taxon>
        <taxon>Equidae</taxon>
        <taxon>Equus</taxon>
    </lineage>
</organism>
<feature type="glycosylation site" description="N-linked (GlcNAc...) asparagine" evidence="14">
    <location>
        <position position="233"/>
    </location>
</feature>
<dbReference type="Pfam" id="PF03360">
    <property type="entry name" value="Glyco_transf_43"/>
    <property type="match status" value="1"/>
</dbReference>
<evidence type="ECO:0000313" key="17">
    <source>
        <dbReference type="Ensembl" id="ENSECAP00000086088.1"/>
    </source>
</evidence>
<reference evidence="17" key="2">
    <citation type="submission" date="2025-08" db="UniProtKB">
        <authorList>
            <consortium name="Ensembl"/>
        </authorList>
    </citation>
    <scope>IDENTIFICATION</scope>
    <source>
        <strain evidence="17">Thoroughbred</strain>
    </source>
</reference>
<reference evidence="17" key="3">
    <citation type="submission" date="2025-09" db="UniProtKB">
        <authorList>
            <consortium name="Ensembl"/>
        </authorList>
    </citation>
    <scope>IDENTIFICATION</scope>
    <source>
        <strain evidence="17">Thoroughbred</strain>
    </source>
</reference>
<evidence type="ECO:0000256" key="8">
    <source>
        <dbReference type="ARBA" id="ARBA00022989"/>
    </source>
</evidence>
<evidence type="ECO:0000313" key="18">
    <source>
        <dbReference type="Proteomes" id="UP000002281"/>
    </source>
</evidence>
<dbReference type="GO" id="GO:0015018">
    <property type="term" value="F:galactosylgalactosylxylosylprotein 3-beta-glucuronosyltransferase activity"/>
    <property type="evidence" value="ECO:0007669"/>
    <property type="project" value="UniProtKB-UniRule"/>
</dbReference>
<keyword evidence="7 15" id="KW-0735">Signal-anchor</keyword>
<comment type="subcellular location">
    <subcellularLocation>
        <location evidence="15">Golgi apparatus membrane</location>
        <topology evidence="15">Single-pass type II membrane protein</topology>
    </subcellularLocation>
    <subcellularLocation>
        <location evidence="1">Membrane</location>
        <topology evidence="1">Single-pass type II membrane protein</topology>
    </subcellularLocation>
</comment>
<keyword evidence="5 15" id="KW-0808">Transferase</keyword>
<proteinExistence type="inferred from homology"/>
<evidence type="ECO:0000256" key="7">
    <source>
        <dbReference type="ARBA" id="ARBA00022968"/>
    </source>
</evidence>
<evidence type="ECO:0000256" key="11">
    <source>
        <dbReference type="ARBA" id="ARBA00047979"/>
    </source>
</evidence>
<comment type="similarity">
    <text evidence="3 15">Belongs to the glycosyltransferase 43 family.</text>
</comment>
<reference evidence="17 18" key="1">
    <citation type="journal article" date="2009" name="Science">
        <title>Genome sequence, comparative analysis, and population genetics of the domestic horse.</title>
        <authorList>
            <consortium name="Broad Institute Genome Sequencing Platform"/>
            <consortium name="Broad Institute Whole Genome Assembly Team"/>
            <person name="Wade C.M."/>
            <person name="Giulotto E."/>
            <person name="Sigurdsson S."/>
            <person name="Zoli M."/>
            <person name="Gnerre S."/>
            <person name="Imsland F."/>
            <person name="Lear T.L."/>
            <person name="Adelson D.L."/>
            <person name="Bailey E."/>
            <person name="Bellone R.R."/>
            <person name="Bloecker H."/>
            <person name="Distl O."/>
            <person name="Edgar R.C."/>
            <person name="Garber M."/>
            <person name="Leeb T."/>
            <person name="Mauceli E."/>
            <person name="MacLeod J.N."/>
            <person name="Penedo M.C.T."/>
            <person name="Raison J.M."/>
            <person name="Sharpe T."/>
            <person name="Vogel J."/>
            <person name="Andersson L."/>
            <person name="Antczak D.F."/>
            <person name="Biagi T."/>
            <person name="Binns M.M."/>
            <person name="Chowdhary B.P."/>
            <person name="Coleman S.J."/>
            <person name="Della Valle G."/>
            <person name="Fryc S."/>
            <person name="Guerin G."/>
            <person name="Hasegawa T."/>
            <person name="Hill E.W."/>
            <person name="Jurka J."/>
            <person name="Kiialainen A."/>
            <person name="Lindgren G."/>
            <person name="Liu J."/>
            <person name="Magnani E."/>
            <person name="Mickelson J.R."/>
            <person name="Murray J."/>
            <person name="Nergadze S.G."/>
            <person name="Onofrio R."/>
            <person name="Pedroni S."/>
            <person name="Piras M.F."/>
            <person name="Raudsepp T."/>
            <person name="Rocchi M."/>
            <person name="Roeed K.H."/>
            <person name="Ryder O.A."/>
            <person name="Searle S."/>
            <person name="Skow L."/>
            <person name="Swinburne J.E."/>
            <person name="Syvaenen A.C."/>
            <person name="Tozaki T."/>
            <person name="Valberg S.J."/>
            <person name="Vaudin M."/>
            <person name="White J.R."/>
            <person name="Zody M.C."/>
            <person name="Lander E.S."/>
            <person name="Lindblad-Toh K."/>
        </authorList>
    </citation>
    <scope>NUCLEOTIDE SEQUENCE [LARGE SCALE GENOMIC DNA]</scope>
    <source>
        <strain evidence="17 18">Thoroughbred</strain>
    </source>
</reference>
<name>A0A9L0TG89_HORSE</name>
<evidence type="ECO:0000256" key="16">
    <source>
        <dbReference type="SAM" id="MobiDB-lite"/>
    </source>
</evidence>
<keyword evidence="15" id="KW-0333">Golgi apparatus</keyword>
<evidence type="ECO:0000256" key="13">
    <source>
        <dbReference type="PIRSR" id="PIRSR605027-4"/>
    </source>
</evidence>
<gene>
    <name evidence="17" type="primary">B3GAT2</name>
</gene>
<evidence type="ECO:0000256" key="3">
    <source>
        <dbReference type="ARBA" id="ARBA00007706"/>
    </source>
</evidence>
<evidence type="ECO:0000256" key="2">
    <source>
        <dbReference type="ARBA" id="ARBA00004922"/>
    </source>
</evidence>
<evidence type="ECO:0000256" key="6">
    <source>
        <dbReference type="ARBA" id="ARBA00022692"/>
    </source>
</evidence>
<keyword evidence="10 14" id="KW-0325">Glycoprotein</keyword>
<dbReference type="Ensembl" id="ENSECAT00000134576.1">
    <property type="protein sequence ID" value="ENSECAP00000086088.1"/>
    <property type="gene ID" value="ENSECAG00000023207.4"/>
</dbReference>
<comment type="catalytic activity">
    <reaction evidence="11 15">
        <text>3-O-(beta-D-galactosyl-(1-&gt;3)-beta-D-galactosyl-(1-&gt;4)-beta-D-xylosyl)-L-seryl-[protein] + UDP-alpha-D-glucuronate = 3-O-(beta-D-GlcA-(1-&gt;3)-beta-D-Gal-(1-&gt;3)-beta-D-Gal-(1-&gt;4)-beta-D-Xyl)-L-seryl-[protein] + UDP + H(+)</text>
        <dbReference type="Rhea" id="RHEA:24168"/>
        <dbReference type="Rhea" id="RHEA-COMP:12571"/>
        <dbReference type="Rhea" id="RHEA-COMP:12573"/>
        <dbReference type="ChEBI" id="CHEBI:15378"/>
        <dbReference type="ChEBI" id="CHEBI:58052"/>
        <dbReference type="ChEBI" id="CHEBI:58223"/>
        <dbReference type="ChEBI" id="CHEBI:132090"/>
        <dbReference type="ChEBI" id="CHEBI:132093"/>
        <dbReference type="EC" id="2.4.1.135"/>
    </reaction>
</comment>
<dbReference type="Proteomes" id="UP000002281">
    <property type="component" value="Chromosome 20"/>
</dbReference>
<dbReference type="PANTHER" id="PTHR10896">
    <property type="entry name" value="GALACTOSYLGALACTOSYLXYLOSYLPROTEIN 3-BETA-GLUCURONOSYLTRANSFERASE BETA-1,3-GLUCURONYLTRANSFERASE"/>
    <property type="match status" value="1"/>
</dbReference>
<dbReference type="GO" id="GO:0046872">
    <property type="term" value="F:metal ion binding"/>
    <property type="evidence" value="ECO:0007669"/>
    <property type="project" value="UniProtKB-KW"/>
</dbReference>
<accession>A0A9L0TG89</accession>
<evidence type="ECO:0000256" key="12">
    <source>
        <dbReference type="PIRSR" id="PIRSR605027-1"/>
    </source>
</evidence>
<dbReference type="EC" id="2.4.1.135" evidence="4 15"/>
<evidence type="ECO:0000256" key="15">
    <source>
        <dbReference type="RuleBase" id="RU363127"/>
    </source>
</evidence>
<keyword evidence="15" id="KW-0479">Metal-binding</keyword>
<feature type="region of interest" description="Disordered" evidence="16">
    <location>
        <begin position="1"/>
        <end position="94"/>
    </location>
</feature>
<evidence type="ECO:0000256" key="5">
    <source>
        <dbReference type="ARBA" id="ARBA00022679"/>
    </source>
</evidence>
<dbReference type="AlphaFoldDB" id="A0A9L0TG89"/>
<protein>
    <recommendedName>
        <fullName evidence="4 15">Galactosylgalactosylxylosylprotein 3-beta-glucuronosyltransferase</fullName>
        <ecNumber evidence="4 15">2.4.1.135</ecNumber>
    </recommendedName>
</protein>
<feature type="compositionally biased region" description="Low complexity" evidence="16">
    <location>
        <begin position="39"/>
        <end position="91"/>
    </location>
</feature>
<evidence type="ECO:0000256" key="4">
    <source>
        <dbReference type="ARBA" id="ARBA00012641"/>
    </source>
</evidence>
<dbReference type="Gene3D" id="3.90.550.10">
    <property type="entry name" value="Spore Coat Polysaccharide Biosynthesis Protein SpsA, Chain A"/>
    <property type="match status" value="1"/>
</dbReference>
<keyword evidence="18" id="KW-1185">Reference proteome</keyword>
<keyword evidence="6" id="KW-0812">Transmembrane</keyword>
<dbReference type="InterPro" id="IPR029044">
    <property type="entry name" value="Nucleotide-diphossugar_trans"/>
</dbReference>
<dbReference type="PANTHER" id="PTHR10896:SF8">
    <property type="entry name" value="GALACTOSYLGALACTOSYLXYLOSYLPROTEIN 3-BETA-GLUCURONOSYLTRANSFERASE 2"/>
    <property type="match status" value="1"/>
</dbReference>
<comment type="cofactor">
    <cofactor evidence="15">
        <name>Mn(2+)</name>
        <dbReference type="ChEBI" id="CHEBI:29035"/>
    </cofactor>
</comment>
<sequence>HAHLQPPGAEGRADAPGQHLSPGGAAALDPGGGRGGAQRAGEPLPGARRAALHAPARAHAAALQAARAAARHGAAQRRPGLAAPAAPAPARAARRALLRRRRQHLQSGALPGDANNAQGLCLAGGLGWRATLRTTLGGERQSRWLVHGLESRQALCHRHGSLLNSSSMRAVVWMARVRRTSEAGSHGFAVSLQVILSNPKAVFKRHGSQPGMQESDFLKQITTVEELEPKASNCTKVLVWHTRTEKVNLANEPKYHLDTVKIEV</sequence>
<evidence type="ECO:0000256" key="10">
    <source>
        <dbReference type="ARBA" id="ARBA00023180"/>
    </source>
</evidence>
<keyword evidence="15" id="KW-0464">Manganese</keyword>
<evidence type="ECO:0000256" key="9">
    <source>
        <dbReference type="ARBA" id="ARBA00023136"/>
    </source>
</evidence>